<dbReference type="Proteomes" id="UP001605036">
    <property type="component" value="Unassembled WGS sequence"/>
</dbReference>
<dbReference type="PANTHER" id="PTHR13107">
    <property type="entry name" value="N6-ADENOSINE-METHYLTRANSFERASE NON-CATALYTIC SUBUNIT"/>
    <property type="match status" value="1"/>
</dbReference>
<gene>
    <name evidence="1" type="ORF">R1flu_028667</name>
</gene>
<protein>
    <submittedName>
        <fullName evidence="1">Uncharacterized protein</fullName>
    </submittedName>
</protein>
<dbReference type="PANTHER" id="PTHR13107:SF0">
    <property type="entry name" value="N6-ADENOSINE-METHYLTRANSFERASE NON-CATALYTIC SUBUNIT"/>
    <property type="match status" value="1"/>
</dbReference>
<evidence type="ECO:0000313" key="1">
    <source>
        <dbReference type="EMBL" id="KAL2610094.1"/>
    </source>
</evidence>
<dbReference type="AlphaFoldDB" id="A0ABD1XMV4"/>
<sequence>MRNGFWGSPYICLVIEGHLAVEVLAGGLYHVDGVRPEDTVLRPQNFLQDVELADILEEYPKLEELTSRKEFYYRSCNAANYMQYDLRTSAT</sequence>
<dbReference type="GO" id="GO:0036396">
    <property type="term" value="C:RNA N6-methyladenosine methyltransferase complex"/>
    <property type="evidence" value="ECO:0007669"/>
    <property type="project" value="UniProtKB-ARBA"/>
</dbReference>
<dbReference type="InterPro" id="IPR045123">
    <property type="entry name" value="METTL14-like"/>
</dbReference>
<keyword evidence="2" id="KW-1185">Reference proteome</keyword>
<evidence type="ECO:0000313" key="2">
    <source>
        <dbReference type="Proteomes" id="UP001605036"/>
    </source>
</evidence>
<reference evidence="1 2" key="1">
    <citation type="submission" date="2024-09" db="EMBL/GenBank/DDBJ databases">
        <title>Chromosome-scale assembly of Riccia fluitans.</title>
        <authorList>
            <person name="Paukszto L."/>
            <person name="Sawicki J."/>
            <person name="Karawczyk K."/>
            <person name="Piernik-Szablinska J."/>
            <person name="Szczecinska M."/>
            <person name="Mazdziarz M."/>
        </authorList>
    </citation>
    <scope>NUCLEOTIDE SEQUENCE [LARGE SCALE GENOMIC DNA]</scope>
    <source>
        <strain evidence="1">Rf_01</strain>
        <tissue evidence="1">Aerial parts of the thallus</tissue>
    </source>
</reference>
<accession>A0ABD1XMV4</accession>
<name>A0ABD1XMV4_9MARC</name>
<proteinExistence type="predicted"/>
<dbReference type="EMBL" id="JBHFFA010000008">
    <property type="protein sequence ID" value="KAL2610094.1"/>
    <property type="molecule type" value="Genomic_DNA"/>
</dbReference>
<comment type="caution">
    <text evidence="1">The sequence shown here is derived from an EMBL/GenBank/DDBJ whole genome shotgun (WGS) entry which is preliminary data.</text>
</comment>
<organism evidence="1 2">
    <name type="scientific">Riccia fluitans</name>
    <dbReference type="NCBI Taxonomy" id="41844"/>
    <lineage>
        <taxon>Eukaryota</taxon>
        <taxon>Viridiplantae</taxon>
        <taxon>Streptophyta</taxon>
        <taxon>Embryophyta</taxon>
        <taxon>Marchantiophyta</taxon>
        <taxon>Marchantiopsida</taxon>
        <taxon>Marchantiidae</taxon>
        <taxon>Marchantiales</taxon>
        <taxon>Ricciaceae</taxon>
        <taxon>Riccia</taxon>
    </lineage>
</organism>